<organism evidence="1 2">
    <name type="scientific">Stutzerimonas zhaodongensis</name>
    <dbReference type="NCBI Taxonomy" id="1176257"/>
    <lineage>
        <taxon>Bacteria</taxon>
        <taxon>Pseudomonadati</taxon>
        <taxon>Pseudomonadota</taxon>
        <taxon>Gammaproteobacteria</taxon>
        <taxon>Pseudomonadales</taxon>
        <taxon>Pseudomonadaceae</taxon>
        <taxon>Stutzerimonas</taxon>
    </lineage>
</organism>
<reference evidence="1 2" key="1">
    <citation type="submission" date="2018-10" db="EMBL/GenBank/DDBJ databases">
        <title>Pseudomonas zhaodongensis NEAU-ST5-21(T) genome.</title>
        <authorList>
            <person name="Peng J."/>
            <person name="Liu Z.-P."/>
        </authorList>
    </citation>
    <scope>NUCLEOTIDE SEQUENCE [LARGE SCALE GENOMIC DNA]</scope>
    <source>
        <strain evidence="1 2">NEAU-ST5-21</strain>
    </source>
</reference>
<comment type="caution">
    <text evidence="1">The sequence shown here is derived from an EMBL/GenBank/DDBJ whole genome shotgun (WGS) entry which is preliminary data.</text>
</comment>
<dbReference type="Gene3D" id="3.40.50.1240">
    <property type="entry name" value="Phosphoglycerate mutase-like"/>
    <property type="match status" value="1"/>
</dbReference>
<keyword evidence="2" id="KW-1185">Reference proteome</keyword>
<proteinExistence type="predicted"/>
<dbReference type="AlphaFoldDB" id="A0A3M2HNN1"/>
<evidence type="ECO:0000313" key="1">
    <source>
        <dbReference type="EMBL" id="RMH91336.1"/>
    </source>
</evidence>
<dbReference type="SUPFAM" id="SSF53254">
    <property type="entry name" value="Phosphoglycerate mutase-like"/>
    <property type="match status" value="1"/>
</dbReference>
<protein>
    <submittedName>
        <fullName evidence="1">Histidine phosphatase family protein</fullName>
    </submittedName>
</protein>
<sequence length="225" mass="25016">MRQSLMNLFQRWTAVAALNKKRTLVAVTAVTAVCGAGFLALMMLQPPELADLSEENRYQLPNLKAQWARGDLVVLVRHLERCDKEDFPCWEGSDGITSRSVGVGRELGEDFFQLGLSKSDIYNSPLSRTAQTEQIVFKDVGKDQEWLYRCRETMLADALKSKMPGRNLVLVTHSSCIAKFEQALGYDSDTPDYGTSLFFSATEAPGSLAALGFLDAEDWFIALGF</sequence>
<evidence type="ECO:0000313" key="2">
    <source>
        <dbReference type="Proteomes" id="UP000269774"/>
    </source>
</evidence>
<dbReference type="EMBL" id="RFFM01000001">
    <property type="protein sequence ID" value="RMH91336.1"/>
    <property type="molecule type" value="Genomic_DNA"/>
</dbReference>
<name>A0A3M2HNN1_9GAMM</name>
<dbReference type="InterPro" id="IPR029033">
    <property type="entry name" value="His_PPase_superfam"/>
</dbReference>
<accession>A0A3M2HNN1</accession>
<dbReference type="Proteomes" id="UP000269774">
    <property type="component" value="Unassembled WGS sequence"/>
</dbReference>
<gene>
    <name evidence="1" type="ORF">EA797_00875</name>
</gene>